<dbReference type="AlphaFoldDB" id="A0A1L9R868"/>
<dbReference type="VEuPathDB" id="FungiDB:ASPWEDRAFT_119189"/>
<keyword evidence="2 6" id="KW-0812">Transmembrane</keyword>
<feature type="transmembrane region" description="Helical" evidence="6">
    <location>
        <begin position="12"/>
        <end position="32"/>
    </location>
</feature>
<evidence type="ECO:0000256" key="4">
    <source>
        <dbReference type="ARBA" id="ARBA00023136"/>
    </source>
</evidence>
<evidence type="ECO:0000256" key="2">
    <source>
        <dbReference type="ARBA" id="ARBA00022692"/>
    </source>
</evidence>
<feature type="transmembrane region" description="Helical" evidence="6">
    <location>
        <begin position="122"/>
        <end position="144"/>
    </location>
</feature>
<accession>A0A1L9R868</accession>
<dbReference type="OrthoDB" id="10017208at2759"/>
<feature type="transmembrane region" description="Helical" evidence="6">
    <location>
        <begin position="205"/>
        <end position="223"/>
    </location>
</feature>
<dbReference type="STRING" id="1073089.A0A1L9R868"/>
<dbReference type="PANTHER" id="PTHR33048:SF47">
    <property type="entry name" value="INTEGRAL MEMBRANE PROTEIN-RELATED"/>
    <property type="match status" value="1"/>
</dbReference>
<feature type="transmembrane region" description="Helical" evidence="6">
    <location>
        <begin position="168"/>
        <end position="193"/>
    </location>
</feature>
<feature type="domain" description="Rhodopsin" evidence="7">
    <location>
        <begin position="28"/>
        <end position="267"/>
    </location>
</feature>
<reference evidence="9" key="1">
    <citation type="journal article" date="2017" name="Genome Biol.">
        <title>Comparative genomics reveals high biological diversity and specific adaptations in the industrially and medically important fungal genus Aspergillus.</title>
        <authorList>
            <person name="de Vries R.P."/>
            <person name="Riley R."/>
            <person name="Wiebenga A."/>
            <person name="Aguilar-Osorio G."/>
            <person name="Amillis S."/>
            <person name="Uchima C.A."/>
            <person name="Anderluh G."/>
            <person name="Asadollahi M."/>
            <person name="Askin M."/>
            <person name="Barry K."/>
            <person name="Battaglia E."/>
            <person name="Bayram O."/>
            <person name="Benocci T."/>
            <person name="Braus-Stromeyer S.A."/>
            <person name="Caldana C."/>
            <person name="Canovas D."/>
            <person name="Cerqueira G.C."/>
            <person name="Chen F."/>
            <person name="Chen W."/>
            <person name="Choi C."/>
            <person name="Clum A."/>
            <person name="Dos Santos R.A."/>
            <person name="Damasio A.R."/>
            <person name="Diallinas G."/>
            <person name="Emri T."/>
            <person name="Fekete E."/>
            <person name="Flipphi M."/>
            <person name="Freyberg S."/>
            <person name="Gallo A."/>
            <person name="Gournas C."/>
            <person name="Habgood R."/>
            <person name="Hainaut M."/>
            <person name="Harispe M.L."/>
            <person name="Henrissat B."/>
            <person name="Hilden K.S."/>
            <person name="Hope R."/>
            <person name="Hossain A."/>
            <person name="Karabika E."/>
            <person name="Karaffa L."/>
            <person name="Karanyi Z."/>
            <person name="Krasevec N."/>
            <person name="Kuo A."/>
            <person name="Kusch H."/>
            <person name="LaButti K."/>
            <person name="Lagendijk E.L."/>
            <person name="Lapidus A."/>
            <person name="Levasseur A."/>
            <person name="Lindquist E."/>
            <person name="Lipzen A."/>
            <person name="Logrieco A.F."/>
            <person name="MacCabe A."/>
            <person name="Maekelae M.R."/>
            <person name="Malavazi I."/>
            <person name="Melin P."/>
            <person name="Meyer V."/>
            <person name="Mielnichuk N."/>
            <person name="Miskei M."/>
            <person name="Molnar A.P."/>
            <person name="Mule G."/>
            <person name="Ngan C.Y."/>
            <person name="Orejas M."/>
            <person name="Orosz E."/>
            <person name="Ouedraogo J.P."/>
            <person name="Overkamp K.M."/>
            <person name="Park H.-S."/>
            <person name="Perrone G."/>
            <person name="Piumi F."/>
            <person name="Punt P.J."/>
            <person name="Ram A.F."/>
            <person name="Ramon A."/>
            <person name="Rauscher S."/>
            <person name="Record E."/>
            <person name="Riano-Pachon D.M."/>
            <person name="Robert V."/>
            <person name="Roehrig J."/>
            <person name="Ruller R."/>
            <person name="Salamov A."/>
            <person name="Salih N.S."/>
            <person name="Samson R.A."/>
            <person name="Sandor E."/>
            <person name="Sanguinetti M."/>
            <person name="Schuetze T."/>
            <person name="Sepcic K."/>
            <person name="Shelest E."/>
            <person name="Sherlock G."/>
            <person name="Sophianopoulou V."/>
            <person name="Squina F.M."/>
            <person name="Sun H."/>
            <person name="Susca A."/>
            <person name="Todd R.B."/>
            <person name="Tsang A."/>
            <person name="Unkles S.E."/>
            <person name="van de Wiele N."/>
            <person name="van Rossen-Uffink D."/>
            <person name="Oliveira J.V."/>
            <person name="Vesth T.C."/>
            <person name="Visser J."/>
            <person name="Yu J.-H."/>
            <person name="Zhou M."/>
            <person name="Andersen M.R."/>
            <person name="Archer D.B."/>
            <person name="Baker S.E."/>
            <person name="Benoit I."/>
            <person name="Brakhage A.A."/>
            <person name="Braus G.H."/>
            <person name="Fischer R."/>
            <person name="Frisvad J.C."/>
            <person name="Goldman G.H."/>
            <person name="Houbraken J."/>
            <person name="Oakley B."/>
            <person name="Pocsi I."/>
            <person name="Scazzocchio C."/>
            <person name="Seiboth B."/>
            <person name="vanKuyk P.A."/>
            <person name="Wortman J."/>
            <person name="Dyer P.S."/>
            <person name="Grigoriev I.V."/>
        </authorList>
    </citation>
    <scope>NUCLEOTIDE SEQUENCE [LARGE SCALE GENOMIC DNA]</scope>
    <source>
        <strain evidence="9">DTO 134E9</strain>
    </source>
</reference>
<dbReference type="PANTHER" id="PTHR33048">
    <property type="entry name" value="PTH11-LIKE INTEGRAL MEMBRANE PROTEIN (AFU_ORTHOLOGUE AFUA_5G11245)"/>
    <property type="match status" value="1"/>
</dbReference>
<dbReference type="Pfam" id="PF20684">
    <property type="entry name" value="Fung_rhodopsin"/>
    <property type="match status" value="1"/>
</dbReference>
<dbReference type="GO" id="GO:0016020">
    <property type="term" value="C:membrane"/>
    <property type="evidence" value="ECO:0007669"/>
    <property type="project" value="UniProtKB-SubCell"/>
</dbReference>
<keyword evidence="4 6" id="KW-0472">Membrane</keyword>
<protein>
    <recommendedName>
        <fullName evidence="7">Rhodopsin domain-containing protein</fullName>
    </recommendedName>
</protein>
<name>A0A1L9R868_ASPWE</name>
<gene>
    <name evidence="8" type="ORF">ASPWEDRAFT_119189</name>
</gene>
<evidence type="ECO:0000313" key="8">
    <source>
        <dbReference type="EMBL" id="OJJ31094.1"/>
    </source>
</evidence>
<evidence type="ECO:0000259" key="7">
    <source>
        <dbReference type="Pfam" id="PF20684"/>
    </source>
</evidence>
<dbReference type="InterPro" id="IPR052337">
    <property type="entry name" value="SAT4-like"/>
</dbReference>
<feature type="transmembrane region" description="Helical" evidence="6">
    <location>
        <begin position="243"/>
        <end position="265"/>
    </location>
</feature>
<evidence type="ECO:0000313" key="9">
    <source>
        <dbReference type="Proteomes" id="UP000184383"/>
    </source>
</evidence>
<dbReference type="RefSeq" id="XP_040684771.1">
    <property type="nucleotide sequence ID" value="XM_040828885.1"/>
</dbReference>
<keyword evidence="3 6" id="KW-1133">Transmembrane helix</keyword>
<comment type="subcellular location">
    <subcellularLocation>
        <location evidence="1">Membrane</location>
        <topology evidence="1">Multi-pass membrane protein</topology>
    </subcellularLocation>
</comment>
<evidence type="ECO:0000256" key="5">
    <source>
        <dbReference type="ARBA" id="ARBA00038359"/>
    </source>
</evidence>
<evidence type="ECO:0000256" key="6">
    <source>
        <dbReference type="SAM" id="Phobius"/>
    </source>
</evidence>
<evidence type="ECO:0000256" key="1">
    <source>
        <dbReference type="ARBA" id="ARBA00004141"/>
    </source>
</evidence>
<comment type="similarity">
    <text evidence="5">Belongs to the SAT4 family.</text>
</comment>
<proteinExistence type="inferred from homology"/>
<dbReference type="InterPro" id="IPR049326">
    <property type="entry name" value="Rhodopsin_dom_fungi"/>
</dbReference>
<keyword evidence="9" id="KW-1185">Reference proteome</keyword>
<sequence length="365" mass="40661">MTSPEAWRNVLIVVPLLGAALATVFFFLRVYSRRVSGVGLKTEDFLAGIGLVASYGVTVCVIVAAFQGVGKSIWSLPNEQGGRITFVFWLAQTFWPISQLFVKTAITTLLRRLLGSVNRYRTLTTALVVFTVVWCVAAIIGNIIQCIPPQYFWDKTIPGGHCMSGQSAFFMAIGAISLFEDVVLLCLPLPMVWRLQMVRREKAQITVLFLMGSLACVFSLLRLVEFHNYGTNKISDHGALESIWTLLELNFATICGSLVLMKPIYQRCMSSLRRYSRYSSSSGKKSFSSRSSEYDGIFRPWAFGTTTSHHTEVRAHAFPTPSCEQEESVDLSVRLPSVDVSSSIIYDTAINQQVRMESVSSQSIR</sequence>
<organism evidence="8 9">
    <name type="scientific">Aspergillus wentii DTO 134E9</name>
    <dbReference type="NCBI Taxonomy" id="1073089"/>
    <lineage>
        <taxon>Eukaryota</taxon>
        <taxon>Fungi</taxon>
        <taxon>Dikarya</taxon>
        <taxon>Ascomycota</taxon>
        <taxon>Pezizomycotina</taxon>
        <taxon>Eurotiomycetes</taxon>
        <taxon>Eurotiomycetidae</taxon>
        <taxon>Eurotiales</taxon>
        <taxon>Aspergillaceae</taxon>
        <taxon>Aspergillus</taxon>
        <taxon>Aspergillus subgen. Cremei</taxon>
    </lineage>
</organism>
<feature type="transmembrane region" description="Helical" evidence="6">
    <location>
        <begin position="44"/>
        <end position="66"/>
    </location>
</feature>
<feature type="transmembrane region" description="Helical" evidence="6">
    <location>
        <begin position="86"/>
        <end position="110"/>
    </location>
</feature>
<dbReference type="Proteomes" id="UP000184383">
    <property type="component" value="Unassembled WGS sequence"/>
</dbReference>
<dbReference type="GeneID" id="63744733"/>
<evidence type="ECO:0000256" key="3">
    <source>
        <dbReference type="ARBA" id="ARBA00022989"/>
    </source>
</evidence>
<dbReference type="EMBL" id="KV878216">
    <property type="protein sequence ID" value="OJJ31094.1"/>
    <property type="molecule type" value="Genomic_DNA"/>
</dbReference>